<dbReference type="GO" id="GO:0005886">
    <property type="term" value="C:plasma membrane"/>
    <property type="evidence" value="ECO:0007669"/>
    <property type="project" value="TreeGrafter"/>
</dbReference>
<evidence type="ECO:0000256" key="6">
    <source>
        <dbReference type="SAM" id="Phobius"/>
    </source>
</evidence>
<feature type="transmembrane region" description="Helical" evidence="6">
    <location>
        <begin position="113"/>
        <end position="133"/>
    </location>
</feature>
<feature type="transmembrane region" description="Helical" evidence="6">
    <location>
        <begin position="82"/>
        <end position="101"/>
    </location>
</feature>
<proteinExistence type="predicted"/>
<comment type="subcellular location">
    <subcellularLocation>
        <location evidence="1">Membrane</location>
        <topology evidence="1">Multi-pass membrane protein</topology>
    </subcellularLocation>
</comment>
<dbReference type="SUPFAM" id="SSF161111">
    <property type="entry name" value="Cation efflux protein transmembrane domain-like"/>
    <property type="match status" value="1"/>
</dbReference>
<organism evidence="8 9">
    <name type="scientific">Duganella vulcania</name>
    <dbReference type="NCBI Taxonomy" id="2692166"/>
    <lineage>
        <taxon>Bacteria</taxon>
        <taxon>Pseudomonadati</taxon>
        <taxon>Pseudomonadota</taxon>
        <taxon>Betaproteobacteria</taxon>
        <taxon>Burkholderiales</taxon>
        <taxon>Oxalobacteraceae</taxon>
        <taxon>Telluria group</taxon>
        <taxon>Duganella</taxon>
    </lineage>
</organism>
<protein>
    <submittedName>
        <fullName evidence="8">Cation transporter</fullName>
    </submittedName>
</protein>
<dbReference type="Gene3D" id="1.20.1510.10">
    <property type="entry name" value="Cation efflux protein transmembrane domain"/>
    <property type="match status" value="1"/>
</dbReference>
<keyword evidence="3" id="KW-0862">Zinc</keyword>
<feature type="domain" description="Cation efflux protein transmembrane" evidence="7">
    <location>
        <begin position="23"/>
        <end position="201"/>
    </location>
</feature>
<dbReference type="InterPro" id="IPR027469">
    <property type="entry name" value="Cation_efflux_TMD_sf"/>
</dbReference>
<keyword evidence="3" id="KW-0864">Zinc transport</keyword>
<keyword evidence="2 6" id="KW-0812">Transmembrane</keyword>
<evidence type="ECO:0000313" key="8">
    <source>
        <dbReference type="EMBL" id="MYM96419.1"/>
    </source>
</evidence>
<dbReference type="PANTHER" id="PTHR11562">
    <property type="entry name" value="CATION EFFLUX PROTEIN/ ZINC TRANSPORTER"/>
    <property type="match status" value="1"/>
</dbReference>
<keyword evidence="3" id="KW-0813">Transport</keyword>
<keyword evidence="5 6" id="KW-0472">Membrane</keyword>
<keyword evidence="3" id="KW-0406">Ion transport</keyword>
<reference evidence="8" key="1">
    <citation type="submission" date="2019-12" db="EMBL/GenBank/DDBJ databases">
        <title>Novel species isolated from a subtropical stream in China.</title>
        <authorList>
            <person name="Lu H."/>
        </authorList>
    </citation>
    <scope>NUCLEOTIDE SEQUENCE [LARGE SCALE GENOMIC DNA]</scope>
    <source>
        <strain evidence="8">FT81W</strain>
    </source>
</reference>
<accession>A0A845GV49</accession>
<dbReference type="EMBL" id="WWCX01000045">
    <property type="protein sequence ID" value="MYM96419.1"/>
    <property type="molecule type" value="Genomic_DNA"/>
</dbReference>
<evidence type="ECO:0000256" key="5">
    <source>
        <dbReference type="ARBA" id="ARBA00023136"/>
    </source>
</evidence>
<dbReference type="PANTHER" id="PTHR11562:SF17">
    <property type="entry name" value="RE54080P-RELATED"/>
    <property type="match status" value="1"/>
</dbReference>
<dbReference type="RefSeq" id="WP_161085439.1">
    <property type="nucleotide sequence ID" value="NZ_WWCX01000045.1"/>
</dbReference>
<feature type="transmembrane region" description="Helical" evidence="6">
    <location>
        <begin position="153"/>
        <end position="170"/>
    </location>
</feature>
<dbReference type="InterPro" id="IPR058533">
    <property type="entry name" value="Cation_efflux_TM"/>
</dbReference>
<name>A0A845GV49_9BURK</name>
<evidence type="ECO:0000313" key="9">
    <source>
        <dbReference type="Proteomes" id="UP000447355"/>
    </source>
</evidence>
<dbReference type="Proteomes" id="UP000447355">
    <property type="component" value="Unassembled WGS sequence"/>
</dbReference>
<feature type="transmembrane region" description="Helical" evidence="6">
    <location>
        <begin position="176"/>
        <end position="194"/>
    </location>
</feature>
<evidence type="ECO:0000256" key="3">
    <source>
        <dbReference type="ARBA" id="ARBA00022906"/>
    </source>
</evidence>
<feature type="transmembrane region" description="Helical" evidence="6">
    <location>
        <begin position="49"/>
        <end position="70"/>
    </location>
</feature>
<evidence type="ECO:0000256" key="2">
    <source>
        <dbReference type="ARBA" id="ARBA00022692"/>
    </source>
</evidence>
<keyword evidence="4 6" id="KW-1133">Transmembrane helix</keyword>
<feature type="transmembrane region" description="Helical" evidence="6">
    <location>
        <begin position="22"/>
        <end position="43"/>
    </location>
</feature>
<dbReference type="GO" id="GO:0005385">
    <property type="term" value="F:zinc ion transmembrane transporter activity"/>
    <property type="evidence" value="ECO:0007669"/>
    <property type="project" value="TreeGrafter"/>
</dbReference>
<dbReference type="Pfam" id="PF01545">
    <property type="entry name" value="Cation_efflux"/>
    <property type="match status" value="1"/>
</dbReference>
<evidence type="ECO:0000256" key="1">
    <source>
        <dbReference type="ARBA" id="ARBA00004141"/>
    </source>
</evidence>
<evidence type="ECO:0000256" key="4">
    <source>
        <dbReference type="ARBA" id="ARBA00022989"/>
    </source>
</evidence>
<evidence type="ECO:0000259" key="7">
    <source>
        <dbReference type="Pfam" id="PF01545"/>
    </source>
</evidence>
<gene>
    <name evidence="8" type="ORF">GTP90_21380</name>
</gene>
<dbReference type="InterPro" id="IPR050681">
    <property type="entry name" value="CDF/SLC30A"/>
</dbReference>
<comment type="caution">
    <text evidence="8">The sequence shown here is derived from an EMBL/GenBank/DDBJ whole genome shotgun (WGS) entry which is preliminary data.</text>
</comment>
<sequence>MSSCCEDKSCEIDALRTSHGRVLWAVLAINAAMFIVEGVAGLYAGSTSLMADALDMLGDSLVYGFSLFVLARSTRWQAGAALIKGSFMLLFGLGVLAEATYKVIYPTMPVVEAMGAVGTIAFAANLVCFYLLYSHRADNLNMSSTWLCSRNDLIANVGVLLAAGSSYLVVSGWPDILVGSIIAGLFLSTAFGVLRDARRALRTPEKAQPVTAPVTIEIRRTAP</sequence>
<dbReference type="AlphaFoldDB" id="A0A845GV49"/>